<dbReference type="Proteomes" id="UP000242699">
    <property type="component" value="Unassembled WGS sequence"/>
</dbReference>
<dbReference type="EMBL" id="PXYT01000143">
    <property type="protein sequence ID" value="PSR21129.1"/>
    <property type="molecule type" value="Genomic_DNA"/>
</dbReference>
<organism evidence="1 2">
    <name type="scientific">Sulfobacillus benefaciens</name>
    <dbReference type="NCBI Taxonomy" id="453960"/>
    <lineage>
        <taxon>Bacteria</taxon>
        <taxon>Bacillati</taxon>
        <taxon>Bacillota</taxon>
        <taxon>Clostridia</taxon>
        <taxon>Eubacteriales</taxon>
        <taxon>Clostridiales Family XVII. Incertae Sedis</taxon>
        <taxon>Sulfobacillus</taxon>
    </lineage>
</organism>
<name>A0A2T2WFX1_9FIRM</name>
<accession>A0A2T2WFX1</accession>
<proteinExistence type="predicted"/>
<evidence type="ECO:0000313" key="1">
    <source>
        <dbReference type="EMBL" id="PSR21129.1"/>
    </source>
</evidence>
<gene>
    <name evidence="1" type="ORF">C7B43_21465</name>
</gene>
<reference evidence="1 2" key="1">
    <citation type="journal article" date="2014" name="BMC Genomics">
        <title>Comparison of environmental and isolate Sulfobacillus genomes reveals diverse carbon, sulfur, nitrogen, and hydrogen metabolisms.</title>
        <authorList>
            <person name="Justice N.B."/>
            <person name="Norman A."/>
            <person name="Brown C.T."/>
            <person name="Singh A."/>
            <person name="Thomas B.C."/>
            <person name="Banfield J.F."/>
        </authorList>
    </citation>
    <scope>NUCLEOTIDE SEQUENCE [LARGE SCALE GENOMIC DNA]</scope>
    <source>
        <strain evidence="1">AMDSBA1</strain>
    </source>
</reference>
<protein>
    <submittedName>
        <fullName evidence="1">Uncharacterized protein</fullName>
    </submittedName>
</protein>
<comment type="caution">
    <text evidence="1">The sequence shown here is derived from an EMBL/GenBank/DDBJ whole genome shotgun (WGS) entry which is preliminary data.</text>
</comment>
<dbReference type="Gene3D" id="1.10.10.10">
    <property type="entry name" value="Winged helix-like DNA-binding domain superfamily/Winged helix DNA-binding domain"/>
    <property type="match status" value="1"/>
</dbReference>
<evidence type="ECO:0000313" key="2">
    <source>
        <dbReference type="Proteomes" id="UP000242699"/>
    </source>
</evidence>
<dbReference type="AlphaFoldDB" id="A0A2T2WFX1"/>
<sequence length="125" mass="14205">MPEDSVKILVRRIAEIPRGRVTTYEYLAKSVANELSGSDVATLLAVLCRDTARRLLAQETVYSDTIPCWRIIPDAPQGHFAPLSEGCSPEEYESMYDLVVKPLVDEGIPIRPPLYRIPDEYIFHW</sequence>
<dbReference type="InterPro" id="IPR036388">
    <property type="entry name" value="WH-like_DNA-bd_sf"/>
</dbReference>